<evidence type="ECO:0000313" key="3">
    <source>
        <dbReference type="Proteomes" id="UP000217979"/>
    </source>
</evidence>
<dbReference type="InterPro" id="IPR013783">
    <property type="entry name" value="Ig-like_fold"/>
</dbReference>
<evidence type="ECO:0008006" key="4">
    <source>
        <dbReference type="Google" id="ProtNLM"/>
    </source>
</evidence>
<dbReference type="InterPro" id="IPR008962">
    <property type="entry name" value="PapD-like_sf"/>
</dbReference>
<name>A0A291DVN5_9ENTR</name>
<dbReference type="SUPFAM" id="SSF49354">
    <property type="entry name" value="PapD-like"/>
    <property type="match status" value="1"/>
</dbReference>
<dbReference type="Gene3D" id="2.60.40.10">
    <property type="entry name" value="Immunoglobulins"/>
    <property type="match status" value="1"/>
</dbReference>
<dbReference type="AlphaFoldDB" id="A0A291DVN5"/>
<gene>
    <name evidence="2" type="ORF">CO704_07050</name>
</gene>
<dbReference type="Proteomes" id="UP000217979">
    <property type="component" value="Chromosome"/>
</dbReference>
<evidence type="ECO:0000313" key="2">
    <source>
        <dbReference type="EMBL" id="ATF91861.1"/>
    </source>
</evidence>
<protein>
    <recommendedName>
        <fullName evidence="4">Molecular chaperone</fullName>
    </recommendedName>
</protein>
<sequence length="252" mass="28217">MRDTNKKLNFALCLCTIVFSLNTLPALATPVIGISDMYDVLKPDEKTRIKRIYNTGDSTAFVRVEHFEIIPATKSKPEVQLENNAQDVLNKNSLIVTPLRMIIPPGGFQTSRMLWAGSRDKERYFRIRYKPVMPTKENGFDDSTIAESKNEKVSAGLNVMTGYGTIVVIPPEKPLYDTQIQNKMNIEVGVKNNGNATIVLDKIRICSAKTKKCSPPTKQLVLPNTEFTLKKEKGDSITLDLFEGNSSKKMTL</sequence>
<keyword evidence="1" id="KW-0732">Signal</keyword>
<dbReference type="RefSeq" id="WP_061277909.1">
    <property type="nucleotide sequence ID" value="NZ_CP023525.1"/>
</dbReference>
<feature type="chain" id="PRO_5012313036" description="Molecular chaperone" evidence="1">
    <location>
        <begin position="29"/>
        <end position="252"/>
    </location>
</feature>
<accession>A0A291DVN5</accession>
<proteinExistence type="predicted"/>
<reference evidence="2 3" key="1">
    <citation type="submission" date="2017-09" db="EMBL/GenBank/DDBJ databases">
        <title>FDA dAtabase for Regulatory Grade micrObial Sequences (FDA-ARGOS): Supporting development and validation of Infectious Disease Dx tests.</title>
        <authorList>
            <person name="Minogue T."/>
            <person name="Wolcott M."/>
            <person name="Wasieloski L."/>
            <person name="Aguilar W."/>
            <person name="Moore D."/>
            <person name="Tallon L."/>
            <person name="Sadzewicz L."/>
            <person name="Ott S."/>
            <person name="Zhao X."/>
            <person name="Nagaraj S."/>
            <person name="Vavikolanu K."/>
            <person name="Aluvathingal J."/>
            <person name="Nadendla S."/>
            <person name="Sichtig H."/>
        </authorList>
    </citation>
    <scope>NUCLEOTIDE SEQUENCE [LARGE SCALE GENOMIC DNA]</scope>
    <source>
        <strain evidence="2 3">FDAARGOS_392</strain>
    </source>
</reference>
<evidence type="ECO:0000256" key="1">
    <source>
        <dbReference type="SAM" id="SignalP"/>
    </source>
</evidence>
<feature type="signal peptide" evidence="1">
    <location>
        <begin position="1"/>
        <end position="28"/>
    </location>
</feature>
<organism evidence="2 3">
    <name type="scientific">Cedecea neteri</name>
    <dbReference type="NCBI Taxonomy" id="158822"/>
    <lineage>
        <taxon>Bacteria</taxon>
        <taxon>Pseudomonadati</taxon>
        <taxon>Pseudomonadota</taxon>
        <taxon>Gammaproteobacteria</taxon>
        <taxon>Enterobacterales</taxon>
        <taxon>Enterobacteriaceae</taxon>
        <taxon>Cedecea</taxon>
    </lineage>
</organism>
<dbReference type="EMBL" id="CP023525">
    <property type="protein sequence ID" value="ATF91861.1"/>
    <property type="molecule type" value="Genomic_DNA"/>
</dbReference>